<gene>
    <name evidence="1" type="ORF">DW927_20390</name>
</gene>
<evidence type="ECO:0000313" key="2">
    <source>
        <dbReference type="Proteomes" id="UP000284465"/>
    </source>
</evidence>
<dbReference type="RefSeq" id="WP_015560337.1">
    <property type="nucleotide sequence ID" value="NZ_CACRUM010000052.1"/>
</dbReference>
<comment type="caution">
    <text evidence="1">The sequence shown here is derived from an EMBL/GenBank/DDBJ whole genome shotgun (WGS) entry which is preliminary data.</text>
</comment>
<accession>A0A3R6GTD8</accession>
<organism evidence="1 2">
    <name type="scientific">Roseburia intestinalis</name>
    <dbReference type="NCBI Taxonomy" id="166486"/>
    <lineage>
        <taxon>Bacteria</taxon>
        <taxon>Bacillati</taxon>
        <taxon>Bacillota</taxon>
        <taxon>Clostridia</taxon>
        <taxon>Lachnospirales</taxon>
        <taxon>Lachnospiraceae</taxon>
        <taxon>Roseburia</taxon>
    </lineage>
</organism>
<dbReference type="AlphaFoldDB" id="A0A3R6GTD8"/>
<sequence>MDTVGIKVISQNEINRCIKILRKYCKLSIGEIKEAIISNNYVVECSYVKEEGIVNIIKLYKELCDNNIQAQLYEHERITNVEFLENLVETYYEINEEIADRIDTESE</sequence>
<dbReference type="EMBL" id="QSFP01000064">
    <property type="protein sequence ID" value="RHA59914.1"/>
    <property type="molecule type" value="Genomic_DNA"/>
</dbReference>
<name>A0A3R6GTD8_9FIRM</name>
<evidence type="ECO:0000313" key="1">
    <source>
        <dbReference type="EMBL" id="RHA59914.1"/>
    </source>
</evidence>
<reference evidence="1 2" key="1">
    <citation type="submission" date="2018-08" db="EMBL/GenBank/DDBJ databases">
        <title>A genome reference for cultivated species of the human gut microbiota.</title>
        <authorList>
            <person name="Zou Y."/>
            <person name="Xue W."/>
            <person name="Luo G."/>
        </authorList>
    </citation>
    <scope>NUCLEOTIDE SEQUENCE [LARGE SCALE GENOMIC DNA]</scope>
    <source>
        <strain evidence="1 2">AM43-11</strain>
    </source>
</reference>
<proteinExistence type="predicted"/>
<dbReference type="Proteomes" id="UP000284465">
    <property type="component" value="Unassembled WGS sequence"/>
</dbReference>
<protein>
    <submittedName>
        <fullName evidence="1">Uncharacterized protein</fullName>
    </submittedName>
</protein>